<dbReference type="EMBL" id="QKKF02005739">
    <property type="protein sequence ID" value="RZF46733.1"/>
    <property type="molecule type" value="Genomic_DNA"/>
</dbReference>
<organism evidence="1 2">
    <name type="scientific">Laodelphax striatellus</name>
    <name type="common">Small brown planthopper</name>
    <name type="synonym">Delphax striatella</name>
    <dbReference type="NCBI Taxonomy" id="195883"/>
    <lineage>
        <taxon>Eukaryota</taxon>
        <taxon>Metazoa</taxon>
        <taxon>Ecdysozoa</taxon>
        <taxon>Arthropoda</taxon>
        <taxon>Hexapoda</taxon>
        <taxon>Insecta</taxon>
        <taxon>Pterygota</taxon>
        <taxon>Neoptera</taxon>
        <taxon>Paraneoptera</taxon>
        <taxon>Hemiptera</taxon>
        <taxon>Auchenorrhyncha</taxon>
        <taxon>Fulgoroidea</taxon>
        <taxon>Delphacidae</taxon>
        <taxon>Criomorphinae</taxon>
        <taxon>Laodelphax</taxon>
    </lineage>
</organism>
<accession>A0A482XLN6</accession>
<evidence type="ECO:0000313" key="2">
    <source>
        <dbReference type="Proteomes" id="UP000291343"/>
    </source>
</evidence>
<dbReference type="Proteomes" id="UP000291343">
    <property type="component" value="Unassembled WGS sequence"/>
</dbReference>
<sequence length="91" mass="10357">MVLLSKFVRATLYRTEQTFASAAAPASAILSSFFVEVIEKTLRNGSSKYLVFSSPEIWTRISFLPCLRQRTWSDQEIQFEPLPSVLQGIRV</sequence>
<proteinExistence type="predicted"/>
<protein>
    <submittedName>
        <fullName evidence="1">Uncharacterized protein</fullName>
    </submittedName>
</protein>
<comment type="caution">
    <text evidence="1">The sequence shown here is derived from an EMBL/GenBank/DDBJ whole genome shotgun (WGS) entry which is preliminary data.</text>
</comment>
<evidence type="ECO:0000313" key="1">
    <source>
        <dbReference type="EMBL" id="RZF46733.1"/>
    </source>
</evidence>
<gene>
    <name evidence="1" type="ORF">LSTR_LSTR002596</name>
</gene>
<dbReference type="OrthoDB" id="10537771at2759"/>
<dbReference type="AlphaFoldDB" id="A0A482XLN6"/>
<keyword evidence="2" id="KW-1185">Reference proteome</keyword>
<reference evidence="1 2" key="1">
    <citation type="journal article" date="2017" name="Gigascience">
        <title>Genome sequence of the small brown planthopper, Laodelphax striatellus.</title>
        <authorList>
            <person name="Zhu J."/>
            <person name="Jiang F."/>
            <person name="Wang X."/>
            <person name="Yang P."/>
            <person name="Bao Y."/>
            <person name="Zhao W."/>
            <person name="Wang W."/>
            <person name="Lu H."/>
            <person name="Wang Q."/>
            <person name="Cui N."/>
            <person name="Li J."/>
            <person name="Chen X."/>
            <person name="Luo L."/>
            <person name="Yu J."/>
            <person name="Kang L."/>
            <person name="Cui F."/>
        </authorList>
    </citation>
    <scope>NUCLEOTIDE SEQUENCE [LARGE SCALE GENOMIC DNA]</scope>
    <source>
        <strain evidence="1">Lst14</strain>
    </source>
</reference>
<dbReference type="InParanoid" id="A0A482XLN6"/>
<name>A0A482XLN6_LAOST</name>